<dbReference type="GO" id="GO:0003700">
    <property type="term" value="F:DNA-binding transcription factor activity"/>
    <property type="evidence" value="ECO:0007669"/>
    <property type="project" value="TreeGrafter"/>
</dbReference>
<dbReference type="GO" id="GO:0003677">
    <property type="term" value="F:DNA binding"/>
    <property type="evidence" value="ECO:0007669"/>
    <property type="project" value="UniProtKB-KW"/>
</dbReference>
<dbReference type="EMBL" id="CP037901">
    <property type="protein sequence ID" value="QBP12476.1"/>
    <property type="molecule type" value="Genomic_DNA"/>
</dbReference>
<dbReference type="PROSITE" id="PS50042">
    <property type="entry name" value="CNMP_BINDING_3"/>
    <property type="match status" value="1"/>
</dbReference>
<dbReference type="CDD" id="cd00092">
    <property type="entry name" value="HTH_CRP"/>
    <property type="match status" value="1"/>
</dbReference>
<protein>
    <submittedName>
        <fullName evidence="4">Cyclic nucleotide-binding domain-containing protein</fullName>
    </submittedName>
</protein>
<dbReference type="RefSeq" id="WP_017515018.1">
    <property type="nucleotide sequence ID" value="NZ_CP037901.1"/>
</dbReference>
<evidence type="ECO:0000313" key="4">
    <source>
        <dbReference type="EMBL" id="QBP12476.1"/>
    </source>
</evidence>
<dbReference type="OrthoDB" id="7643467at2"/>
<dbReference type="Pfam" id="PF13545">
    <property type="entry name" value="HTH_Crp_2"/>
    <property type="match status" value="1"/>
</dbReference>
<accession>A0A2L0X318</accession>
<dbReference type="SMART" id="SM00419">
    <property type="entry name" value="HTH_CRP"/>
    <property type="match status" value="1"/>
</dbReference>
<dbReference type="InterPro" id="IPR036390">
    <property type="entry name" value="WH_DNA-bd_sf"/>
</dbReference>
<dbReference type="SUPFAM" id="SSF51206">
    <property type="entry name" value="cAMP-binding domain-like"/>
    <property type="match status" value="1"/>
</dbReference>
<dbReference type="PRINTS" id="PR00034">
    <property type="entry name" value="HTHCRP"/>
</dbReference>
<dbReference type="PANTHER" id="PTHR24567">
    <property type="entry name" value="CRP FAMILY TRANSCRIPTIONAL REGULATORY PROTEIN"/>
    <property type="match status" value="1"/>
</dbReference>
<dbReference type="InterPro" id="IPR000595">
    <property type="entry name" value="cNMP-bd_dom"/>
</dbReference>
<dbReference type="SMART" id="SM00100">
    <property type="entry name" value="cNMP"/>
    <property type="match status" value="1"/>
</dbReference>
<dbReference type="CDD" id="cd00038">
    <property type="entry name" value="CAP_ED"/>
    <property type="match status" value="1"/>
</dbReference>
<dbReference type="InterPro" id="IPR014710">
    <property type="entry name" value="RmlC-like_jellyroll"/>
</dbReference>
<dbReference type="GO" id="GO:0005829">
    <property type="term" value="C:cytosol"/>
    <property type="evidence" value="ECO:0007669"/>
    <property type="project" value="TreeGrafter"/>
</dbReference>
<dbReference type="InterPro" id="IPR018490">
    <property type="entry name" value="cNMP-bd_dom_sf"/>
</dbReference>
<dbReference type="Proteomes" id="UP000253772">
    <property type="component" value="Chromosome c2"/>
</dbReference>
<dbReference type="Gene3D" id="1.10.10.10">
    <property type="entry name" value="Winged helix-like DNA-binding domain superfamily/Winged helix DNA-binding domain"/>
    <property type="match status" value="1"/>
</dbReference>
<sequence length="257" mass="28691">MYEVVEGSTVEAGMDGACTGHAHAPSTTRHFQARCMDCGLRRLCIASSLEPEELPQLEAVVSHWRMVHRGEYLYRSGDKFQNLYTVRSGSLKTVATHAGGHEHVTGFFLPGETVGLGAIGEGEYDCDAIALEDSAVCVLPFSPLEGLCRDVKSVQQHFHRMLSREILRESKQMILLSGMTSEQRVAAFLINVSCRLQERGYASRDFTLRMTREEIGSYLGIKLETVSRTFSRFQREGLIRVDGKRIELFDIEALAAI</sequence>
<keyword evidence="3" id="KW-0804">Transcription</keyword>
<organism evidence="4 5">
    <name type="scientific">Cupriavidus metallidurans</name>
    <dbReference type="NCBI Taxonomy" id="119219"/>
    <lineage>
        <taxon>Bacteria</taxon>
        <taxon>Pseudomonadati</taxon>
        <taxon>Pseudomonadota</taxon>
        <taxon>Betaproteobacteria</taxon>
        <taxon>Burkholderiales</taxon>
        <taxon>Burkholderiaceae</taxon>
        <taxon>Cupriavidus</taxon>
    </lineage>
</organism>
<keyword evidence="1" id="KW-0805">Transcription regulation</keyword>
<keyword evidence="2" id="KW-0238">DNA-binding</keyword>
<dbReference type="InterPro" id="IPR050397">
    <property type="entry name" value="Env_Response_Regulators"/>
</dbReference>
<dbReference type="PANTHER" id="PTHR24567:SF75">
    <property type="entry name" value="FUMARATE AND NITRATE REDUCTION REGULATORY PROTEIN"/>
    <property type="match status" value="1"/>
</dbReference>
<dbReference type="Pfam" id="PF00027">
    <property type="entry name" value="cNMP_binding"/>
    <property type="match status" value="1"/>
</dbReference>
<dbReference type="PROSITE" id="PS51063">
    <property type="entry name" value="HTH_CRP_2"/>
    <property type="match status" value="1"/>
</dbReference>
<dbReference type="FunFam" id="1.10.10.10:FF:000028">
    <property type="entry name" value="Fumarate/nitrate reduction transcriptional regulator Fnr"/>
    <property type="match status" value="1"/>
</dbReference>
<name>A0A2L0X318_9BURK</name>
<dbReference type="Gene3D" id="2.60.120.10">
    <property type="entry name" value="Jelly Rolls"/>
    <property type="match status" value="1"/>
</dbReference>
<reference evidence="4 5" key="1">
    <citation type="submission" date="2019-03" db="EMBL/GenBank/DDBJ databases">
        <title>Comparative insights into the high quality Complete genome sequence of highly metal resistant Cupriavidus metallidurans strain BS1 isolated from a gold-copper mine.</title>
        <authorList>
            <person name="Mazhar H.S."/>
            <person name="Rensing C."/>
        </authorList>
    </citation>
    <scope>NUCLEOTIDE SEQUENCE [LARGE SCALE GENOMIC DNA]</scope>
    <source>
        <strain evidence="4 5">BS1</strain>
    </source>
</reference>
<proteinExistence type="predicted"/>
<dbReference type="AlphaFoldDB" id="A0A2L0X318"/>
<evidence type="ECO:0000256" key="3">
    <source>
        <dbReference type="ARBA" id="ARBA00023163"/>
    </source>
</evidence>
<dbReference type="SUPFAM" id="SSF46785">
    <property type="entry name" value="Winged helix' DNA-binding domain"/>
    <property type="match status" value="1"/>
</dbReference>
<gene>
    <name evidence="4" type="ORF">DDF84_022355</name>
</gene>
<evidence type="ECO:0000256" key="1">
    <source>
        <dbReference type="ARBA" id="ARBA00023015"/>
    </source>
</evidence>
<evidence type="ECO:0000313" key="5">
    <source>
        <dbReference type="Proteomes" id="UP000253772"/>
    </source>
</evidence>
<dbReference type="InterPro" id="IPR036388">
    <property type="entry name" value="WH-like_DNA-bd_sf"/>
</dbReference>
<evidence type="ECO:0000256" key="2">
    <source>
        <dbReference type="ARBA" id="ARBA00023125"/>
    </source>
</evidence>
<dbReference type="InterPro" id="IPR012318">
    <property type="entry name" value="HTH_CRP"/>
</dbReference>